<evidence type="ECO:0000313" key="1">
    <source>
        <dbReference type="EMBL" id="KAG2210600.1"/>
    </source>
</evidence>
<accession>A0A8H7RHP1</accession>
<dbReference type="OrthoDB" id="2234307at2759"/>
<comment type="caution">
    <text evidence="1">The sequence shown here is derived from an EMBL/GenBank/DDBJ whole genome shotgun (WGS) entry which is preliminary data.</text>
</comment>
<sequence length="311" mass="35754">MSNWGSLPAEILAEIIDLALNDYRTKRTVKLQCLFICKHWSMVGRTIIYKNVVLHKEEQFEPFVASMLNSPNGQFFKDLSLLYNEESHIEFGLSQLFKACPNLTGLSTMSRKKSSFYTKILSELVVRNGINLKSIPTNDCEDLESFRAYGYATLVLKDTLQGIFFSDYLLDKSTFYQNEGLNRLGIFKNIEWISVRLEDHSNIFRVLEKMQCCPSLTSMYIATEHPELAIKKDLNIAEPFNLQPLTNVSRVEISELITPTTRLLQYILQLFPNATSLEFTNNRGVLPCLQQQHTIILNIFEAEELEISTEL</sequence>
<gene>
    <name evidence="1" type="ORF">INT47_002542</name>
</gene>
<protein>
    <recommendedName>
        <fullName evidence="3">F-box domain-containing protein</fullName>
    </recommendedName>
</protein>
<evidence type="ECO:0008006" key="3">
    <source>
        <dbReference type="Google" id="ProtNLM"/>
    </source>
</evidence>
<evidence type="ECO:0000313" key="2">
    <source>
        <dbReference type="Proteomes" id="UP000603453"/>
    </source>
</evidence>
<keyword evidence="2" id="KW-1185">Reference proteome</keyword>
<reference evidence="1" key="1">
    <citation type="submission" date="2020-12" db="EMBL/GenBank/DDBJ databases">
        <title>Metabolic potential, ecology and presence of endohyphal bacteria is reflected in genomic diversity of Mucoromycotina.</title>
        <authorList>
            <person name="Muszewska A."/>
            <person name="Okrasinska A."/>
            <person name="Steczkiewicz K."/>
            <person name="Drgas O."/>
            <person name="Orlowska M."/>
            <person name="Perlinska-Lenart U."/>
            <person name="Aleksandrzak-Piekarczyk T."/>
            <person name="Szatraj K."/>
            <person name="Zielenkiewicz U."/>
            <person name="Pilsyk S."/>
            <person name="Malc E."/>
            <person name="Mieczkowski P."/>
            <person name="Kruszewska J.S."/>
            <person name="Biernat P."/>
            <person name="Pawlowska J."/>
        </authorList>
    </citation>
    <scope>NUCLEOTIDE SEQUENCE</scope>
    <source>
        <strain evidence="1">WA0000017839</strain>
    </source>
</reference>
<dbReference type="Proteomes" id="UP000603453">
    <property type="component" value="Unassembled WGS sequence"/>
</dbReference>
<dbReference type="AlphaFoldDB" id="A0A8H7RHP1"/>
<name>A0A8H7RHP1_9FUNG</name>
<organism evidence="1 2">
    <name type="scientific">Mucor saturninus</name>
    <dbReference type="NCBI Taxonomy" id="64648"/>
    <lineage>
        <taxon>Eukaryota</taxon>
        <taxon>Fungi</taxon>
        <taxon>Fungi incertae sedis</taxon>
        <taxon>Mucoromycota</taxon>
        <taxon>Mucoromycotina</taxon>
        <taxon>Mucoromycetes</taxon>
        <taxon>Mucorales</taxon>
        <taxon>Mucorineae</taxon>
        <taxon>Mucoraceae</taxon>
        <taxon>Mucor</taxon>
    </lineage>
</organism>
<proteinExistence type="predicted"/>
<dbReference type="EMBL" id="JAEPRD010000011">
    <property type="protein sequence ID" value="KAG2210600.1"/>
    <property type="molecule type" value="Genomic_DNA"/>
</dbReference>